<dbReference type="RefSeq" id="XP_046070314.1">
    <property type="nucleotide sequence ID" value="XM_046216502.1"/>
</dbReference>
<dbReference type="Proteomes" id="UP001201262">
    <property type="component" value="Unassembled WGS sequence"/>
</dbReference>
<proteinExistence type="predicted"/>
<keyword evidence="2" id="KW-1185">Reference proteome</keyword>
<organism evidence="1 2">
    <name type="scientific">Talaromyces proteolyticus</name>
    <dbReference type="NCBI Taxonomy" id="1131652"/>
    <lineage>
        <taxon>Eukaryota</taxon>
        <taxon>Fungi</taxon>
        <taxon>Dikarya</taxon>
        <taxon>Ascomycota</taxon>
        <taxon>Pezizomycotina</taxon>
        <taxon>Eurotiomycetes</taxon>
        <taxon>Eurotiomycetidae</taxon>
        <taxon>Eurotiales</taxon>
        <taxon>Trichocomaceae</taxon>
        <taxon>Talaromyces</taxon>
        <taxon>Talaromyces sect. Bacilispori</taxon>
    </lineage>
</organism>
<protein>
    <submittedName>
        <fullName evidence="1">Uncharacterized protein</fullName>
    </submittedName>
</protein>
<dbReference type="AlphaFoldDB" id="A0AAD4PYX5"/>
<evidence type="ECO:0000313" key="2">
    <source>
        <dbReference type="Proteomes" id="UP001201262"/>
    </source>
</evidence>
<dbReference type="GeneID" id="70246789"/>
<dbReference type="EMBL" id="JAJTJA010000008">
    <property type="protein sequence ID" value="KAH8695172.1"/>
    <property type="molecule type" value="Genomic_DNA"/>
</dbReference>
<sequence length="72" mass="7530">MGLPMRMPTPPPTQYMPVRVPITASDGESKGTIAPGIATTTLETSPQTTDHTIIPAVDLNTIPSAIAICSRV</sequence>
<gene>
    <name evidence="1" type="ORF">BGW36DRAFT_382224</name>
</gene>
<evidence type="ECO:0000313" key="1">
    <source>
        <dbReference type="EMBL" id="KAH8695172.1"/>
    </source>
</evidence>
<name>A0AAD4PYX5_9EURO</name>
<reference evidence="1" key="1">
    <citation type="submission" date="2021-12" db="EMBL/GenBank/DDBJ databases">
        <title>Convergent genome expansion in fungi linked to evolution of root-endophyte symbiosis.</title>
        <authorList>
            <consortium name="DOE Joint Genome Institute"/>
            <person name="Ke Y.-H."/>
            <person name="Bonito G."/>
            <person name="Liao H.-L."/>
            <person name="Looney B."/>
            <person name="Rojas-Flechas A."/>
            <person name="Nash J."/>
            <person name="Hameed K."/>
            <person name="Schadt C."/>
            <person name="Martin F."/>
            <person name="Crous P.W."/>
            <person name="Miettinen O."/>
            <person name="Magnuson J.K."/>
            <person name="Labbe J."/>
            <person name="Jacobson D."/>
            <person name="Doktycz M.J."/>
            <person name="Veneault-Fourrey C."/>
            <person name="Kuo A."/>
            <person name="Mondo S."/>
            <person name="Calhoun S."/>
            <person name="Riley R."/>
            <person name="Ohm R."/>
            <person name="LaButti K."/>
            <person name="Andreopoulos B."/>
            <person name="Pangilinan J."/>
            <person name="Nolan M."/>
            <person name="Tritt A."/>
            <person name="Clum A."/>
            <person name="Lipzen A."/>
            <person name="Daum C."/>
            <person name="Barry K."/>
            <person name="Grigoriev I.V."/>
            <person name="Vilgalys R."/>
        </authorList>
    </citation>
    <scope>NUCLEOTIDE SEQUENCE</scope>
    <source>
        <strain evidence="1">PMI_201</strain>
    </source>
</reference>
<comment type="caution">
    <text evidence="1">The sequence shown here is derived from an EMBL/GenBank/DDBJ whole genome shotgun (WGS) entry which is preliminary data.</text>
</comment>
<accession>A0AAD4PYX5</accession>